<evidence type="ECO:0000256" key="1">
    <source>
        <dbReference type="ARBA" id="ARBA00004141"/>
    </source>
</evidence>
<keyword evidence="12" id="KW-1185">Reference proteome</keyword>
<keyword evidence="6" id="KW-1015">Disulfide bond</keyword>
<dbReference type="PROSITE" id="PS50261">
    <property type="entry name" value="G_PROTEIN_RECEP_F2_4"/>
    <property type="match status" value="1"/>
</dbReference>
<dbReference type="PRINTS" id="PR00249">
    <property type="entry name" value="GPCRSECRETIN"/>
</dbReference>
<dbReference type="EMBL" id="JAIZAY010000002">
    <property type="protein sequence ID" value="KAJ8046331.1"/>
    <property type="molecule type" value="Genomic_DNA"/>
</dbReference>
<dbReference type="OrthoDB" id="1100386at2759"/>
<evidence type="ECO:0000256" key="4">
    <source>
        <dbReference type="ARBA" id="ARBA00022989"/>
    </source>
</evidence>
<dbReference type="GO" id="GO:0005886">
    <property type="term" value="C:plasma membrane"/>
    <property type="evidence" value="ECO:0007669"/>
    <property type="project" value="TreeGrafter"/>
</dbReference>
<keyword evidence="5 8" id="KW-0472">Membrane</keyword>
<dbReference type="GO" id="GO:0004930">
    <property type="term" value="F:G protein-coupled receptor activity"/>
    <property type="evidence" value="ECO:0007669"/>
    <property type="project" value="InterPro"/>
</dbReference>
<name>A0A9Q1CJ93_HOLLE</name>
<evidence type="ECO:0000256" key="7">
    <source>
        <dbReference type="ARBA" id="ARBA00023180"/>
    </source>
</evidence>
<evidence type="ECO:0000313" key="11">
    <source>
        <dbReference type="EMBL" id="KAJ8046331.1"/>
    </source>
</evidence>
<feature type="transmembrane region" description="Helical" evidence="8">
    <location>
        <begin position="836"/>
        <end position="855"/>
    </location>
</feature>
<dbReference type="Gene3D" id="2.60.220.50">
    <property type="match status" value="1"/>
</dbReference>
<evidence type="ECO:0000256" key="8">
    <source>
        <dbReference type="SAM" id="Phobius"/>
    </source>
</evidence>
<dbReference type="InterPro" id="IPR000832">
    <property type="entry name" value="GPCR_2_secretin-like"/>
</dbReference>
<feature type="chain" id="PRO_5040344806" evidence="9">
    <location>
        <begin position="28"/>
        <end position="941"/>
    </location>
</feature>
<accession>A0A9Q1CJ93</accession>
<dbReference type="FunFam" id="1.20.1070.10:FF:000058">
    <property type="entry name" value="Adhesion G protein-coupled receptor F5"/>
    <property type="match status" value="1"/>
</dbReference>
<dbReference type="Pfam" id="PF01825">
    <property type="entry name" value="GPS"/>
    <property type="match status" value="1"/>
</dbReference>
<evidence type="ECO:0000256" key="2">
    <source>
        <dbReference type="ARBA" id="ARBA00007343"/>
    </source>
</evidence>
<feature type="transmembrane region" description="Helical" evidence="8">
    <location>
        <begin position="861"/>
        <end position="881"/>
    </location>
</feature>
<dbReference type="Proteomes" id="UP001152320">
    <property type="component" value="Chromosome 2"/>
</dbReference>
<dbReference type="InterPro" id="IPR046338">
    <property type="entry name" value="GAIN_dom_sf"/>
</dbReference>
<gene>
    <name evidence="11" type="ORF">HOLleu_04969</name>
</gene>
<feature type="transmembrane region" description="Helical" evidence="8">
    <location>
        <begin position="657"/>
        <end position="679"/>
    </location>
</feature>
<evidence type="ECO:0000256" key="3">
    <source>
        <dbReference type="ARBA" id="ARBA00022692"/>
    </source>
</evidence>
<feature type="transmembrane region" description="Helical" evidence="8">
    <location>
        <begin position="730"/>
        <end position="754"/>
    </location>
</feature>
<keyword evidence="11" id="KW-0675">Receptor</keyword>
<keyword evidence="4 8" id="KW-1133">Transmembrane helix</keyword>
<feature type="transmembrane region" description="Helical" evidence="8">
    <location>
        <begin position="786"/>
        <end position="815"/>
    </location>
</feature>
<keyword evidence="9" id="KW-0732">Signal</keyword>
<feature type="transmembrane region" description="Helical" evidence="8">
    <location>
        <begin position="691"/>
        <end position="709"/>
    </location>
</feature>
<dbReference type="Pfam" id="PF00002">
    <property type="entry name" value="7tm_2"/>
    <property type="match status" value="1"/>
</dbReference>
<feature type="signal peptide" evidence="9">
    <location>
        <begin position="1"/>
        <end position="27"/>
    </location>
</feature>
<reference evidence="11" key="1">
    <citation type="submission" date="2021-10" db="EMBL/GenBank/DDBJ databases">
        <title>Tropical sea cucumber genome reveals ecological adaptation and Cuvierian tubules defense mechanism.</title>
        <authorList>
            <person name="Chen T."/>
        </authorList>
    </citation>
    <scope>NUCLEOTIDE SEQUENCE</scope>
    <source>
        <strain evidence="11">Nanhai2018</strain>
        <tissue evidence="11">Muscle</tissue>
    </source>
</reference>
<keyword evidence="3 8" id="KW-0812">Transmembrane</keyword>
<protein>
    <submittedName>
        <fullName evidence="11">Adhesion G-protein coupled receptor D1</fullName>
    </submittedName>
</protein>
<comment type="caution">
    <text evidence="11">The sequence shown here is derived from an EMBL/GenBank/DDBJ whole genome shotgun (WGS) entry which is preliminary data.</text>
</comment>
<evidence type="ECO:0000256" key="9">
    <source>
        <dbReference type="SAM" id="SignalP"/>
    </source>
</evidence>
<dbReference type="InterPro" id="IPR000203">
    <property type="entry name" value="GPS"/>
</dbReference>
<dbReference type="Gene3D" id="1.20.1070.10">
    <property type="entry name" value="Rhodopsin 7-helix transmembrane proteins"/>
    <property type="match status" value="1"/>
</dbReference>
<dbReference type="PANTHER" id="PTHR12011">
    <property type="entry name" value="ADHESION G-PROTEIN COUPLED RECEPTOR"/>
    <property type="match status" value="1"/>
</dbReference>
<dbReference type="InterPro" id="IPR017981">
    <property type="entry name" value="GPCR_2-like_7TM"/>
</dbReference>
<proteinExistence type="inferred from homology"/>
<evidence type="ECO:0000256" key="6">
    <source>
        <dbReference type="ARBA" id="ARBA00023157"/>
    </source>
</evidence>
<dbReference type="GO" id="GO:0007166">
    <property type="term" value="P:cell surface receptor signaling pathway"/>
    <property type="evidence" value="ECO:0007669"/>
    <property type="project" value="InterPro"/>
</dbReference>
<dbReference type="PANTHER" id="PTHR12011:SF347">
    <property type="entry name" value="FI21270P1-RELATED"/>
    <property type="match status" value="1"/>
</dbReference>
<feature type="transmembrane region" description="Helical" evidence="8">
    <location>
        <begin position="627"/>
        <end position="650"/>
    </location>
</feature>
<evidence type="ECO:0000259" key="10">
    <source>
        <dbReference type="PROSITE" id="PS50261"/>
    </source>
</evidence>
<sequence length="941" mass="104493">MKPSNLFLICKMTVGLFILLLPASVYSIGNDGVETLECIGSIVCRPVLEKCLLQRCDCPPPSAGCSRYSHTSYDFWSSYCCGLIPSEFYSVANVLQVDNLTPLTDDAYTTRYRVTLWSRDESENATWKNTGNHILTWGNGDSYVPEYLSISDEFPTEIVTPSEPEVMDRISNISQSAGPFLQTQLDEYYDGESINKMAFDCEELFNTTCIVNNCSCWTSSSSFPASEDRTGIILPEYCSIVDSETYTVNTSSALSSLHNEITSINEWRNGTFGGWAPADNDSQPWIEFSDIKGNVSGLIIQGMAGDAIRTLGEFVVMDCLNGTSYETFNHHGGIFNSSTIHYTETFEYPLDCLMIYVLEPNDTKKVGFRAGLITCNDTNEYYQSAEDIACEAALILVDALNSTISETDNSEDPAEWISTTYQNVAEDVSAINESKFAKSFRQKFILEDINLDLFYKRNEDFKLGASFQSTSILPSRDGNSTNVSIQIPPEVFGEFPVDAKIAMVVGQTLAKTANGGANALINGSKGRIVSPMITLLTLVDDNYTSLNNLSMEFEFQADNDTEVMVGSFPELEEYQQQSEWNVEGCTSEINFTTSRVAIQCNHTTSFAVILLIHKRTLPPWLMRMADIITKVGCSLSITSLAVAMVTYILFRSKIDTYHFAIHFNLMAAILAALLIFIILVDDTEPELICQITKYSLQYLFLSIFFWMLCEGIHLYRKVITVFETKTRHIFVFYIIGWGMPLVLVAITIVSLNLLHKQEPPAVTSVPSKFAEEEPKVCFLSPKDDSIWYFAVPAIVIVAVNTYILLRITVVVVRAAKVQTQASAVKIYQAKTGIRSALLLMPLLGTTYVIGLAAAIHPIFELLFNVLNSLQGFFIALFYCGLNSEIRSAVRTALQRGQLARSILSSTTGKTGTGFNNKIAPMGATSSSTLIDSETMKKLHEI</sequence>
<evidence type="ECO:0000313" key="12">
    <source>
        <dbReference type="Proteomes" id="UP001152320"/>
    </source>
</evidence>
<dbReference type="AlphaFoldDB" id="A0A9Q1CJ93"/>
<comment type="subcellular location">
    <subcellularLocation>
        <location evidence="1">Membrane</location>
        <topology evidence="1">Multi-pass membrane protein</topology>
    </subcellularLocation>
</comment>
<comment type="similarity">
    <text evidence="2">Belongs to the G-protein coupled receptor 2 family. Adhesion G-protein coupled receptor (ADGR) subfamily.</text>
</comment>
<organism evidence="11 12">
    <name type="scientific">Holothuria leucospilota</name>
    <name type="common">Black long sea cucumber</name>
    <name type="synonym">Mertensiothuria leucospilota</name>
    <dbReference type="NCBI Taxonomy" id="206669"/>
    <lineage>
        <taxon>Eukaryota</taxon>
        <taxon>Metazoa</taxon>
        <taxon>Echinodermata</taxon>
        <taxon>Eleutherozoa</taxon>
        <taxon>Echinozoa</taxon>
        <taxon>Holothuroidea</taxon>
        <taxon>Aspidochirotacea</taxon>
        <taxon>Aspidochirotida</taxon>
        <taxon>Holothuriidae</taxon>
        <taxon>Holothuria</taxon>
    </lineage>
</organism>
<evidence type="ECO:0000256" key="5">
    <source>
        <dbReference type="ARBA" id="ARBA00023136"/>
    </source>
</evidence>
<feature type="domain" description="G-protein coupled receptors family 2 profile 2" evidence="10">
    <location>
        <begin position="625"/>
        <end position="882"/>
    </location>
</feature>
<keyword evidence="7" id="KW-0325">Glycoprotein</keyword>